<evidence type="ECO:0000256" key="1">
    <source>
        <dbReference type="ARBA" id="ARBA00022614"/>
    </source>
</evidence>
<evidence type="ECO:0000313" key="4">
    <source>
        <dbReference type="EMBL" id="RCK61033.1"/>
    </source>
</evidence>
<dbReference type="PANTHER" id="PTHR45712">
    <property type="entry name" value="AGAP008170-PA"/>
    <property type="match status" value="1"/>
</dbReference>
<dbReference type="Proteomes" id="UP000253472">
    <property type="component" value="Unassembled WGS sequence"/>
</dbReference>
<evidence type="ECO:0000256" key="2">
    <source>
        <dbReference type="ARBA" id="ARBA00022737"/>
    </source>
</evidence>
<feature type="domain" description="F-box" evidence="3">
    <location>
        <begin position="1"/>
        <end position="24"/>
    </location>
</feature>
<dbReference type="PANTHER" id="PTHR45712:SF22">
    <property type="entry name" value="INSULIN-LIKE GROWTH FACTOR-BINDING PROTEIN COMPLEX ACID LABILE SUBUNIT"/>
    <property type="match status" value="1"/>
</dbReference>
<comment type="caution">
    <text evidence="4">The sequence shown here is derived from an EMBL/GenBank/DDBJ whole genome shotgun (WGS) entry which is preliminary data.</text>
</comment>
<dbReference type="InterPro" id="IPR001810">
    <property type="entry name" value="F-box_dom"/>
</dbReference>
<dbReference type="InterPro" id="IPR001611">
    <property type="entry name" value="Leu-rich_rpt"/>
</dbReference>
<name>A0A367Y590_9ASCO</name>
<proteinExistence type="predicted"/>
<dbReference type="Gene3D" id="3.80.10.10">
    <property type="entry name" value="Ribonuclease Inhibitor"/>
    <property type="match status" value="4"/>
</dbReference>
<protein>
    <submittedName>
        <fullName evidence="4">Leucine-rich repeats and immunoglobulin-like domains protein sma-10</fullName>
    </submittedName>
</protein>
<dbReference type="SMART" id="SM00364">
    <property type="entry name" value="LRR_BAC"/>
    <property type="match status" value="4"/>
</dbReference>
<gene>
    <name evidence="4" type="primary">sma-10_3</name>
    <name evidence="4" type="ORF">Cantr_08102</name>
</gene>
<dbReference type="SUPFAM" id="SSF52058">
    <property type="entry name" value="L domain-like"/>
    <property type="match status" value="1"/>
</dbReference>
<dbReference type="AlphaFoldDB" id="A0A367Y590"/>
<dbReference type="PROSITE" id="PS50181">
    <property type="entry name" value="FBOX"/>
    <property type="match status" value="1"/>
</dbReference>
<dbReference type="SUPFAM" id="SSF52075">
    <property type="entry name" value="Outer arm dynein light chain 1"/>
    <property type="match status" value="1"/>
</dbReference>
<sequence>MDLTDLPTEVLDLIFSFIPTNDLYLQFKQLHDITTTTTTTNNDNDNHNPSTGSIYGVIYKQLFSRTLVIRSPKGVGYDSIRQFYSPAKLLNALIITSFLTGYQIIRMLIDGYFHSNLRVFPNEITLFLRYMDSIEQIEYYIKILEQLSFDKFYSNGIRTINFQIIYDANPTTELIALHSKIKFKLEDLIHKSDKILIQTRKYSKWYQSLNPYLLKNLKEMYLWNNDIDDFAITGFFKCVPADLRVLELSGNHITDLQGLVLPESLERLHLSTNMINSLEGVDFSKPKNLQLLDISMNRLVGFPRNLQFPNSTKRLMMSHNEIEFIHQEQVPENLQFFTISSNCLTSLDHIYLPATLIMLDLSDNSFSSFREDFFSECVNMKKLNLAINSIDDLDDLGQLPPNLEELILDYNEIDNYDFTNILTLKKLKKLAMAGTGLMFLRDIKFPDTLLGLVLKDNEINELVDVDFGSSLEFLDLSYNKLESFNTDGLRIPPSLKKLDLSENCFQDLSNFTIPASITTLYFNMSSLSLNNKLLARFPDRLEVLELIRAIPKSVPKLNFKKFRNLASLNLQKNGITSIEKIDLPDGLQILDLSQNCIRQINWKFVPSTIRHIEIRGNPIDNQP</sequence>
<dbReference type="Pfam" id="PF05725">
    <property type="entry name" value="FNIP"/>
    <property type="match status" value="1"/>
</dbReference>
<keyword evidence="1" id="KW-0433">Leucine-rich repeat</keyword>
<keyword evidence="5" id="KW-1185">Reference proteome</keyword>
<dbReference type="Pfam" id="PF13855">
    <property type="entry name" value="LRR_8"/>
    <property type="match status" value="2"/>
</dbReference>
<dbReference type="InterPro" id="IPR008615">
    <property type="entry name" value="FNIP"/>
</dbReference>
<dbReference type="EMBL" id="QLNQ01000026">
    <property type="protein sequence ID" value="RCK61033.1"/>
    <property type="molecule type" value="Genomic_DNA"/>
</dbReference>
<dbReference type="STRING" id="5486.A0A367Y590"/>
<dbReference type="InterPro" id="IPR032675">
    <property type="entry name" value="LRR_dom_sf"/>
</dbReference>
<keyword evidence="2" id="KW-0677">Repeat</keyword>
<dbReference type="OrthoDB" id="4019115at2759"/>
<evidence type="ECO:0000313" key="5">
    <source>
        <dbReference type="Proteomes" id="UP000253472"/>
    </source>
</evidence>
<accession>A0A367Y590</accession>
<dbReference type="InterPro" id="IPR050333">
    <property type="entry name" value="SLRP"/>
</dbReference>
<dbReference type="PROSITE" id="PS51450">
    <property type="entry name" value="LRR"/>
    <property type="match status" value="4"/>
</dbReference>
<reference evidence="4 5" key="1">
    <citation type="submission" date="2018-06" db="EMBL/GenBank/DDBJ databases">
        <title>Whole genome sequencing of Candida tropicalis (genome annotated by CSBL at Korea University).</title>
        <authorList>
            <person name="Ahn J."/>
        </authorList>
    </citation>
    <scope>NUCLEOTIDE SEQUENCE [LARGE SCALE GENOMIC DNA]</scope>
    <source>
        <strain evidence="4 5">ATCC 20962</strain>
    </source>
</reference>
<organism evidence="4 5">
    <name type="scientific">Candida viswanathii</name>
    <dbReference type="NCBI Taxonomy" id="5486"/>
    <lineage>
        <taxon>Eukaryota</taxon>
        <taxon>Fungi</taxon>
        <taxon>Dikarya</taxon>
        <taxon>Ascomycota</taxon>
        <taxon>Saccharomycotina</taxon>
        <taxon>Pichiomycetes</taxon>
        <taxon>Debaryomycetaceae</taxon>
        <taxon>Candida/Lodderomyces clade</taxon>
        <taxon>Candida</taxon>
    </lineage>
</organism>
<evidence type="ECO:0000259" key="3">
    <source>
        <dbReference type="PROSITE" id="PS50181"/>
    </source>
</evidence>